<evidence type="ECO:0000256" key="9">
    <source>
        <dbReference type="SAM" id="Phobius"/>
    </source>
</evidence>
<feature type="transmembrane region" description="Helical" evidence="9">
    <location>
        <begin position="398"/>
        <end position="423"/>
    </location>
</feature>
<name>A0A1J5PVV2_9ZZZZ</name>
<accession>A0A1J5PVV2</accession>
<feature type="transmembrane region" description="Helical" evidence="9">
    <location>
        <begin position="206"/>
        <end position="226"/>
    </location>
</feature>
<comment type="subcellular location">
    <subcellularLocation>
        <location evidence="1">Cell membrane</location>
        <topology evidence="1">Multi-pass membrane protein</topology>
    </subcellularLocation>
</comment>
<evidence type="ECO:0000256" key="8">
    <source>
        <dbReference type="ARBA" id="ARBA00023136"/>
    </source>
</evidence>
<reference evidence="10" key="1">
    <citation type="submission" date="2016-10" db="EMBL/GenBank/DDBJ databases">
        <title>Sequence of Gallionella enrichment culture.</title>
        <authorList>
            <person name="Poehlein A."/>
            <person name="Muehling M."/>
            <person name="Daniel R."/>
        </authorList>
    </citation>
    <scope>NUCLEOTIDE SEQUENCE</scope>
</reference>
<evidence type="ECO:0000256" key="4">
    <source>
        <dbReference type="ARBA" id="ARBA00022519"/>
    </source>
</evidence>
<feature type="transmembrane region" description="Helical" evidence="9">
    <location>
        <begin position="72"/>
        <end position="91"/>
    </location>
</feature>
<feature type="transmembrane region" description="Helical" evidence="9">
    <location>
        <begin position="435"/>
        <end position="457"/>
    </location>
</feature>
<organism evidence="10">
    <name type="scientific">mine drainage metagenome</name>
    <dbReference type="NCBI Taxonomy" id="410659"/>
    <lineage>
        <taxon>unclassified sequences</taxon>
        <taxon>metagenomes</taxon>
        <taxon>ecological metagenomes</taxon>
    </lineage>
</organism>
<feature type="transmembrane region" description="Helical" evidence="9">
    <location>
        <begin position="167"/>
        <end position="186"/>
    </location>
</feature>
<feature type="transmembrane region" description="Helical" evidence="9">
    <location>
        <begin position="31"/>
        <end position="52"/>
    </location>
</feature>
<keyword evidence="7 9" id="KW-1133">Transmembrane helix</keyword>
<evidence type="ECO:0000256" key="5">
    <source>
        <dbReference type="ARBA" id="ARBA00022597"/>
    </source>
</evidence>
<protein>
    <submittedName>
        <fullName evidence="10">Xylose transport system permease protein XylH</fullName>
    </submittedName>
</protein>
<dbReference type="GO" id="GO:0005886">
    <property type="term" value="C:plasma membrane"/>
    <property type="evidence" value="ECO:0007669"/>
    <property type="project" value="UniProtKB-SubCell"/>
</dbReference>
<evidence type="ECO:0000256" key="3">
    <source>
        <dbReference type="ARBA" id="ARBA00022475"/>
    </source>
</evidence>
<dbReference type="CDD" id="cd06579">
    <property type="entry name" value="TM_PBP1_transp_AraH_like"/>
    <property type="match status" value="1"/>
</dbReference>
<sequence>MATEQSSKSATAKSEGLIRTFLKATELDVRILGMLGALLLVWCTFDVLSGLIQPNASIFSGLFLTPRNLWTLLVQTSSIAVMATGMVLVIVMRQIDLSVGSMLSMLAVAGAMVQVFMLGPWLGVGNPIIWVAGVATCLVLGTLVGVFNGVLTAYLQIPSFIVTLGGLIAYSGIAFLLASGVTIAPLDQTYDIIGGGVPQSWLGPMWSWVLGLAACALIVFGILSGRKQRRRFSFPLRPVWAEIVLASIGSAAVLLTTYVVNSYPWPFGLIKQYAQDHNVTIPVGDANSDGNAICMAGDQVVRCMDGLVYYTGYAVPVLIALMVGAVMTFVATRTKFGRYIYAIGGNPEAAELAGINTRMVTVKVFALMGFLAGLSAVISSARLDAATNALGQSNELYVIAATVIGGTSLAGGIGTVYGALLGALLMQSIQSGMQLLNLPAAFQNIVVGTVLVMAVFVDQLYRRRVK</sequence>
<dbReference type="AlphaFoldDB" id="A0A1J5PVV2"/>
<dbReference type="Pfam" id="PF02653">
    <property type="entry name" value="BPD_transp_2"/>
    <property type="match status" value="2"/>
</dbReference>
<feature type="transmembrane region" description="Helical" evidence="9">
    <location>
        <begin position="238"/>
        <end position="260"/>
    </location>
</feature>
<dbReference type="PANTHER" id="PTHR32196">
    <property type="entry name" value="ABC TRANSPORTER PERMEASE PROTEIN YPHD-RELATED-RELATED"/>
    <property type="match status" value="1"/>
</dbReference>
<keyword evidence="4" id="KW-0997">Cell inner membrane</keyword>
<feature type="transmembrane region" description="Helical" evidence="9">
    <location>
        <begin position="360"/>
        <end position="378"/>
    </location>
</feature>
<feature type="transmembrane region" description="Helical" evidence="9">
    <location>
        <begin position="103"/>
        <end position="122"/>
    </location>
</feature>
<gene>
    <name evidence="10" type="primary">xylH_6</name>
    <name evidence="10" type="ORF">GALL_427390</name>
</gene>
<keyword evidence="3" id="KW-1003">Cell membrane</keyword>
<evidence type="ECO:0000256" key="6">
    <source>
        <dbReference type="ARBA" id="ARBA00022692"/>
    </source>
</evidence>
<keyword evidence="6 9" id="KW-0812">Transmembrane</keyword>
<evidence type="ECO:0000256" key="7">
    <source>
        <dbReference type="ARBA" id="ARBA00022989"/>
    </source>
</evidence>
<dbReference type="GO" id="GO:0022857">
    <property type="term" value="F:transmembrane transporter activity"/>
    <property type="evidence" value="ECO:0007669"/>
    <property type="project" value="InterPro"/>
</dbReference>
<keyword evidence="8 9" id="KW-0472">Membrane</keyword>
<evidence type="ECO:0000313" key="10">
    <source>
        <dbReference type="EMBL" id="OIQ75593.1"/>
    </source>
</evidence>
<keyword evidence="5" id="KW-0762">Sugar transport</keyword>
<feature type="transmembrane region" description="Helical" evidence="9">
    <location>
        <begin position="128"/>
        <end position="155"/>
    </location>
</feature>
<dbReference type="EMBL" id="MLJW01002119">
    <property type="protein sequence ID" value="OIQ75593.1"/>
    <property type="molecule type" value="Genomic_DNA"/>
</dbReference>
<dbReference type="PANTHER" id="PTHR32196:SF32">
    <property type="entry name" value="XYLOSE TRANSPORT SYSTEM PERMEASE PROTEIN XYLH"/>
    <property type="match status" value="1"/>
</dbReference>
<comment type="caution">
    <text evidence="10">The sequence shown here is derived from an EMBL/GenBank/DDBJ whole genome shotgun (WGS) entry which is preliminary data.</text>
</comment>
<feature type="transmembrane region" description="Helical" evidence="9">
    <location>
        <begin position="307"/>
        <end position="331"/>
    </location>
</feature>
<evidence type="ECO:0000256" key="2">
    <source>
        <dbReference type="ARBA" id="ARBA00022448"/>
    </source>
</evidence>
<proteinExistence type="predicted"/>
<dbReference type="InterPro" id="IPR001851">
    <property type="entry name" value="ABC_transp_permease"/>
</dbReference>
<keyword evidence="2" id="KW-0813">Transport</keyword>
<evidence type="ECO:0000256" key="1">
    <source>
        <dbReference type="ARBA" id="ARBA00004651"/>
    </source>
</evidence>